<keyword evidence="1" id="KW-1133">Transmembrane helix</keyword>
<protein>
    <submittedName>
        <fullName evidence="3">Prepilin peptidase</fullName>
    </submittedName>
</protein>
<accession>A0A7W2KKD8</accession>
<feature type="transmembrane region" description="Helical" evidence="1">
    <location>
        <begin position="25"/>
        <end position="42"/>
    </location>
</feature>
<feature type="transmembrane region" description="Helical" evidence="1">
    <location>
        <begin position="54"/>
        <end position="72"/>
    </location>
</feature>
<dbReference type="RefSeq" id="WP_182390382.1">
    <property type="nucleotide sequence ID" value="NZ_JACGCX010000023.1"/>
</dbReference>
<dbReference type="GO" id="GO:0004190">
    <property type="term" value="F:aspartic-type endopeptidase activity"/>
    <property type="evidence" value="ECO:0007669"/>
    <property type="project" value="InterPro"/>
</dbReference>
<gene>
    <name evidence="3" type="ORF">H4C80_23405</name>
</gene>
<proteinExistence type="predicted"/>
<evidence type="ECO:0000259" key="2">
    <source>
        <dbReference type="Pfam" id="PF01478"/>
    </source>
</evidence>
<organism evidence="3 4">
    <name type="scientific">Pseudomonas juntendi</name>
    <dbReference type="NCBI Taxonomy" id="2666183"/>
    <lineage>
        <taxon>Bacteria</taxon>
        <taxon>Pseudomonadati</taxon>
        <taxon>Pseudomonadota</taxon>
        <taxon>Gammaproteobacteria</taxon>
        <taxon>Pseudomonadales</taxon>
        <taxon>Pseudomonadaceae</taxon>
        <taxon>Pseudomonas</taxon>
    </lineage>
</organism>
<keyword evidence="1" id="KW-0472">Membrane</keyword>
<evidence type="ECO:0000256" key="1">
    <source>
        <dbReference type="SAM" id="Phobius"/>
    </source>
</evidence>
<dbReference type="GO" id="GO:0016020">
    <property type="term" value="C:membrane"/>
    <property type="evidence" value="ECO:0007669"/>
    <property type="project" value="InterPro"/>
</dbReference>
<dbReference type="Pfam" id="PF01478">
    <property type="entry name" value="Peptidase_A24"/>
    <property type="match status" value="1"/>
</dbReference>
<feature type="domain" description="Prepilin type IV endopeptidase peptidase" evidence="2">
    <location>
        <begin position="4"/>
        <end position="107"/>
    </location>
</feature>
<sequence length="140" mass="14512">MHSLALLVWLALCAGQDARERQIANVLTLGAATLALAWLLATGRSWLGAQGSDAALALFIVLLLTLPGYALGQFGAGDVKLLGALALASSVAHVLVTFIAAGVVLVAWQLVRRGARQPRQKRPFAPCLLAGFAVSQACLG</sequence>
<feature type="transmembrane region" description="Helical" evidence="1">
    <location>
        <begin position="84"/>
        <end position="111"/>
    </location>
</feature>
<name>A0A7W2KKD8_9PSED</name>
<dbReference type="Gene3D" id="1.20.120.1220">
    <property type="match status" value="1"/>
</dbReference>
<evidence type="ECO:0000313" key="4">
    <source>
        <dbReference type="Proteomes" id="UP000545074"/>
    </source>
</evidence>
<evidence type="ECO:0000313" key="3">
    <source>
        <dbReference type="EMBL" id="MBA6100040.1"/>
    </source>
</evidence>
<keyword evidence="1" id="KW-0812">Transmembrane</keyword>
<dbReference type="Proteomes" id="UP000545074">
    <property type="component" value="Unassembled WGS sequence"/>
</dbReference>
<reference evidence="3 4" key="1">
    <citation type="submission" date="2020-07" db="EMBL/GenBank/DDBJ databases">
        <title>Diversity of carbapenemase encoding genes among Pseudomonas putida group clinical isolates in a tertiary Brazilian hospital.</title>
        <authorList>
            <person name="Alberto-Lei F."/>
            <person name="Nodari C.S."/>
            <person name="Streling A.P."/>
            <person name="Paulino J.T."/>
            <person name="Bessa-Neto F.O."/>
            <person name="Cayo R."/>
            <person name="Gales A.C."/>
        </authorList>
    </citation>
    <scope>NUCLEOTIDE SEQUENCE [LARGE SCALE GENOMIC DNA]</scope>
    <source>
        <strain evidence="3 4">12815</strain>
    </source>
</reference>
<dbReference type="AlphaFoldDB" id="A0A7W2KKD8"/>
<dbReference type="EMBL" id="JACGCX010000023">
    <property type="protein sequence ID" value="MBA6100040.1"/>
    <property type="molecule type" value="Genomic_DNA"/>
</dbReference>
<comment type="caution">
    <text evidence="3">The sequence shown here is derived from an EMBL/GenBank/DDBJ whole genome shotgun (WGS) entry which is preliminary data.</text>
</comment>
<dbReference type="InterPro" id="IPR000045">
    <property type="entry name" value="Prepilin_IV_endopep_pep"/>
</dbReference>